<evidence type="ECO:0000259" key="2">
    <source>
        <dbReference type="Pfam" id="PF04389"/>
    </source>
</evidence>
<evidence type="ECO:0000313" key="3">
    <source>
        <dbReference type="EMBL" id="CAB4932747.1"/>
    </source>
</evidence>
<dbReference type="SUPFAM" id="SSF53187">
    <property type="entry name" value="Zn-dependent exopeptidases"/>
    <property type="match status" value="1"/>
</dbReference>
<protein>
    <submittedName>
        <fullName evidence="3">Unannotated protein</fullName>
    </submittedName>
</protein>
<keyword evidence="1" id="KW-0472">Membrane</keyword>
<dbReference type="GO" id="GO:0008235">
    <property type="term" value="F:metalloexopeptidase activity"/>
    <property type="evidence" value="ECO:0007669"/>
    <property type="project" value="InterPro"/>
</dbReference>
<sequence>MHRCVRAKMARVMTGTADTRPPAGRQEDEGRLRVRVLVIALVGQFVLAAVVLYFAATGWPMFGGPPSGGKAAAVGSVPARFLPGAPGDGVPTPRTDRFDAARAYALVRRQVGYGLRPAGSPALRRLAADLRRRMPGARYEPVGGHPGLRNVVAVVPGRRPAIVVGAHYDTVDAPPGFVGANDGAAGTAIVAELLRALRASRAPVNAREVRFVLFDGEEAPSGSASFLEGGLRGSRAYVDAHRREVRSMVLLDYVGARGLRLPREGTSDPALWARLRSAARRTGTLAAFPAAAGELIYDDHTPFVDAQIPAIDLIDWDYPWQHVPEDALDKISRRSLDVTGETVLALLLAERRR</sequence>
<dbReference type="PANTHER" id="PTHR12147:SF26">
    <property type="entry name" value="PEPTIDASE M28 DOMAIN-CONTAINING PROTEIN"/>
    <property type="match status" value="1"/>
</dbReference>
<organism evidence="3">
    <name type="scientific">freshwater metagenome</name>
    <dbReference type="NCBI Taxonomy" id="449393"/>
    <lineage>
        <taxon>unclassified sequences</taxon>
        <taxon>metagenomes</taxon>
        <taxon>ecological metagenomes</taxon>
    </lineage>
</organism>
<gene>
    <name evidence="3" type="ORF">UFOPK3674_01272</name>
</gene>
<dbReference type="InterPro" id="IPR007484">
    <property type="entry name" value="Peptidase_M28"/>
</dbReference>
<proteinExistence type="predicted"/>
<keyword evidence="1" id="KW-1133">Transmembrane helix</keyword>
<feature type="domain" description="Peptidase M28" evidence="2">
    <location>
        <begin position="150"/>
        <end position="346"/>
    </location>
</feature>
<dbReference type="InterPro" id="IPR045175">
    <property type="entry name" value="M28_fam"/>
</dbReference>
<name>A0A6J7IRF3_9ZZZZ</name>
<accession>A0A6J7IRF3</accession>
<evidence type="ECO:0000256" key="1">
    <source>
        <dbReference type="SAM" id="Phobius"/>
    </source>
</evidence>
<dbReference type="GO" id="GO:0006508">
    <property type="term" value="P:proteolysis"/>
    <property type="evidence" value="ECO:0007669"/>
    <property type="project" value="InterPro"/>
</dbReference>
<keyword evidence="1" id="KW-0812">Transmembrane</keyword>
<dbReference type="EMBL" id="CAFBMX010000005">
    <property type="protein sequence ID" value="CAB4932747.1"/>
    <property type="molecule type" value="Genomic_DNA"/>
</dbReference>
<dbReference type="PANTHER" id="PTHR12147">
    <property type="entry name" value="METALLOPEPTIDASE M28 FAMILY MEMBER"/>
    <property type="match status" value="1"/>
</dbReference>
<reference evidence="3" key="1">
    <citation type="submission" date="2020-05" db="EMBL/GenBank/DDBJ databases">
        <authorList>
            <person name="Chiriac C."/>
            <person name="Salcher M."/>
            <person name="Ghai R."/>
            <person name="Kavagutti S V."/>
        </authorList>
    </citation>
    <scope>NUCLEOTIDE SEQUENCE</scope>
</reference>
<dbReference type="AlphaFoldDB" id="A0A6J7IRF3"/>
<feature type="transmembrane region" description="Helical" evidence="1">
    <location>
        <begin position="34"/>
        <end position="56"/>
    </location>
</feature>
<dbReference type="Gene3D" id="3.40.630.10">
    <property type="entry name" value="Zn peptidases"/>
    <property type="match status" value="1"/>
</dbReference>
<dbReference type="Pfam" id="PF04389">
    <property type="entry name" value="Peptidase_M28"/>
    <property type="match status" value="1"/>
</dbReference>